<reference evidence="5 6" key="1">
    <citation type="submission" date="2020-02" db="EMBL/GenBank/DDBJ databases">
        <authorList>
            <person name="Li X.-J."/>
            <person name="Feng X.-M."/>
        </authorList>
    </citation>
    <scope>NUCLEOTIDE SEQUENCE [LARGE SCALE GENOMIC DNA]</scope>
    <source>
        <strain evidence="5 6">CGMCC 4.7225</strain>
    </source>
</reference>
<comment type="pathway">
    <text evidence="1">Siderophore biosynthesis.</text>
</comment>
<dbReference type="AlphaFoldDB" id="A0A6N9YIP6"/>
<dbReference type="PANTHER" id="PTHR34384">
    <property type="entry name" value="L-2,3-DIAMINOPROPANOATE--CITRATE LIGASE"/>
    <property type="match status" value="1"/>
</dbReference>
<evidence type="ECO:0000313" key="5">
    <source>
        <dbReference type="EMBL" id="NED94876.1"/>
    </source>
</evidence>
<sequence length="627" mass="68890">MIDTAELATTATRAAAAADDAAVRAFLSCWIRETSGWWLTPTDRPGYPAVLSVPLPRWNARVDVDVRRVSPTFRHVLELPARASAGGQPPRPIRLATLAALLADQLTALPPGGYEHVATAGDLPGSARPPSIDALLGRILDSSMAVADHLRERDADIDRLWSAVPLSFGESEQALLLGHMTHPTPKSRGEMTGSQRRLFSPESCGRFPLHWLAVTPGLVRHRSAAGTPAPELAEQILRKDPRTDLGALDAMMDAVGPRILVPAHPFEASRLATDPATAALFDDDAVVDLGPLGSPYLPTTSVRTVYHPDSPWQLKFSLHVRVTNSMRVTLPKELDRAVESAQLSRTEVGRRSAAVAPRFTLLQDPAYLTVEHDGVVSDGFSVLLRENRWTRDGPADVSALTTLCQDHPYGGRSRLAAIVASIAHREHRRESDVAREWFARFGDVVVRSLLRLYLDVGLCFEAHQQNTLVELDRGWPVHGVYRDSQGYFHREAAHGDLTRVIPGLGESTESVFPEPLADERLVYYLFVNLTLGVVNALGEYGDEQVLLTDLSRLLEQERARGGRYPASLLDRLLDDHSWPCKANLLTRVHDMDELAGDISTQSVYVTLPNPLRETPDATARIPHSDDC</sequence>
<comment type="similarity">
    <text evidence="2">Belongs to the IucA/IucC family.</text>
</comment>
<dbReference type="GO" id="GO:0019290">
    <property type="term" value="P:siderophore biosynthetic process"/>
    <property type="evidence" value="ECO:0007669"/>
    <property type="project" value="InterPro"/>
</dbReference>
<dbReference type="Pfam" id="PF04183">
    <property type="entry name" value="IucA_IucC"/>
    <property type="match status" value="1"/>
</dbReference>
<evidence type="ECO:0000259" key="3">
    <source>
        <dbReference type="Pfam" id="PF04183"/>
    </source>
</evidence>
<protein>
    <recommendedName>
        <fullName evidence="7">IucA/IucC family siderophore biosynthesis protein</fullName>
    </recommendedName>
</protein>
<dbReference type="InterPro" id="IPR007310">
    <property type="entry name" value="Aerobactin_biosyn_IucA/IucC_N"/>
</dbReference>
<name>A0A6N9YIP6_9ACTN</name>
<dbReference type="Pfam" id="PF06276">
    <property type="entry name" value="FhuF"/>
    <property type="match status" value="1"/>
</dbReference>
<feature type="domain" description="Aerobactin siderophore biosynthesis IucA/IucC N-terminal" evidence="3">
    <location>
        <begin position="168"/>
        <end position="389"/>
    </location>
</feature>
<dbReference type="InterPro" id="IPR037455">
    <property type="entry name" value="LucA/IucC-like"/>
</dbReference>
<dbReference type="Gene3D" id="1.10.510.40">
    <property type="match status" value="1"/>
</dbReference>
<proteinExistence type="inferred from homology"/>
<evidence type="ECO:0000313" key="6">
    <source>
        <dbReference type="Proteomes" id="UP000469185"/>
    </source>
</evidence>
<comment type="caution">
    <text evidence="5">The sequence shown here is derived from an EMBL/GenBank/DDBJ whole genome shotgun (WGS) entry which is preliminary data.</text>
</comment>
<dbReference type="InterPro" id="IPR022770">
    <property type="entry name" value="IucA/IucC-like_C"/>
</dbReference>
<gene>
    <name evidence="5" type="ORF">G1H11_06075</name>
</gene>
<dbReference type="PANTHER" id="PTHR34384:SF5">
    <property type="entry name" value="L-2,3-DIAMINOPROPANOATE--CITRATE LIGASE"/>
    <property type="match status" value="1"/>
</dbReference>
<evidence type="ECO:0000256" key="2">
    <source>
        <dbReference type="ARBA" id="ARBA00007832"/>
    </source>
</evidence>
<keyword evidence="6" id="KW-1185">Reference proteome</keyword>
<organism evidence="5 6">
    <name type="scientific">Phytoactinopolyspora alkaliphila</name>
    <dbReference type="NCBI Taxonomy" id="1783498"/>
    <lineage>
        <taxon>Bacteria</taxon>
        <taxon>Bacillati</taxon>
        <taxon>Actinomycetota</taxon>
        <taxon>Actinomycetes</taxon>
        <taxon>Jiangellales</taxon>
        <taxon>Jiangellaceae</taxon>
        <taxon>Phytoactinopolyspora</taxon>
    </lineage>
</organism>
<dbReference type="GO" id="GO:0016881">
    <property type="term" value="F:acid-amino acid ligase activity"/>
    <property type="evidence" value="ECO:0007669"/>
    <property type="project" value="UniProtKB-ARBA"/>
</dbReference>
<accession>A0A6N9YIP6</accession>
<dbReference type="EMBL" id="JAAGOB010000003">
    <property type="protein sequence ID" value="NED94876.1"/>
    <property type="molecule type" value="Genomic_DNA"/>
</dbReference>
<evidence type="ECO:0000256" key="1">
    <source>
        <dbReference type="ARBA" id="ARBA00004924"/>
    </source>
</evidence>
<dbReference type="Proteomes" id="UP000469185">
    <property type="component" value="Unassembled WGS sequence"/>
</dbReference>
<dbReference type="RefSeq" id="WP_163817151.1">
    <property type="nucleotide sequence ID" value="NZ_JAAGOB010000003.1"/>
</dbReference>
<feature type="domain" description="Aerobactin siderophore biosynthesis IucA/IucC-like C-terminal" evidence="4">
    <location>
        <begin position="436"/>
        <end position="594"/>
    </location>
</feature>
<evidence type="ECO:0000259" key="4">
    <source>
        <dbReference type="Pfam" id="PF06276"/>
    </source>
</evidence>
<evidence type="ECO:0008006" key="7">
    <source>
        <dbReference type="Google" id="ProtNLM"/>
    </source>
</evidence>